<dbReference type="Pfam" id="PF03547">
    <property type="entry name" value="Mem_trans"/>
    <property type="match status" value="1"/>
</dbReference>
<accession>C8WTK4</accession>
<proteinExistence type="predicted"/>
<evidence type="ECO:0000256" key="2">
    <source>
        <dbReference type="ARBA" id="ARBA00022692"/>
    </source>
</evidence>
<gene>
    <name evidence="6" type="ordered locus">Aaci_0700</name>
</gene>
<keyword evidence="3 5" id="KW-1133">Transmembrane helix</keyword>
<reference evidence="6 7" key="2">
    <citation type="journal article" date="2010" name="Stand. Genomic Sci.">
        <title>Complete genome sequence of Alicyclobacillus acidocaldarius type strain (104-IA).</title>
        <authorList>
            <person name="Mavromatis K."/>
            <person name="Sikorski J."/>
            <person name="Lapidus A."/>
            <person name="Glavina Del Rio T."/>
            <person name="Copeland A."/>
            <person name="Tice H."/>
            <person name="Cheng J.F."/>
            <person name="Lucas S."/>
            <person name="Chen F."/>
            <person name="Nolan M."/>
            <person name="Bruce D."/>
            <person name="Goodwin L."/>
            <person name="Pitluck S."/>
            <person name="Ivanova N."/>
            <person name="Ovchinnikova G."/>
            <person name="Pati A."/>
            <person name="Chen A."/>
            <person name="Palaniappan K."/>
            <person name="Land M."/>
            <person name="Hauser L."/>
            <person name="Chang Y.J."/>
            <person name="Jeffries C.D."/>
            <person name="Chain P."/>
            <person name="Meincke L."/>
            <person name="Sims D."/>
            <person name="Chertkov O."/>
            <person name="Han C."/>
            <person name="Brettin T."/>
            <person name="Detter J.C."/>
            <person name="Wahrenburg C."/>
            <person name="Rohde M."/>
            <person name="Pukall R."/>
            <person name="Goker M."/>
            <person name="Bristow J."/>
            <person name="Eisen J.A."/>
            <person name="Markowitz V."/>
            <person name="Hugenholtz P."/>
            <person name="Klenk H.P."/>
            <person name="Kyrpides N.C."/>
        </authorList>
    </citation>
    <scope>NUCLEOTIDE SEQUENCE [LARGE SCALE GENOMIC DNA]</scope>
    <source>
        <strain evidence="7">ATCC 27009 / DSM 446 / BCRC 14685 / JCM 5260 / KCTC 1825 / NBRC 15652 / NCIMB 11725 / NRRL B-14509 / 104-IA</strain>
    </source>
</reference>
<evidence type="ECO:0000256" key="3">
    <source>
        <dbReference type="ARBA" id="ARBA00022989"/>
    </source>
</evidence>
<keyword evidence="2 5" id="KW-0812">Transmembrane</keyword>
<feature type="transmembrane region" description="Helical" evidence="5">
    <location>
        <begin position="43"/>
        <end position="62"/>
    </location>
</feature>
<name>C8WTK4_ALIAD</name>
<sequence length="72" mass="7779">MLMALGIRGLLASVLFVEASRPAAVNTVALASRYEMAEEWTSMVVAVTTVLSFVYLPLLIALNRRLSGRPNG</sequence>
<dbReference type="GO" id="GO:0055085">
    <property type="term" value="P:transmembrane transport"/>
    <property type="evidence" value="ECO:0007669"/>
    <property type="project" value="InterPro"/>
</dbReference>
<evidence type="ECO:0000256" key="1">
    <source>
        <dbReference type="ARBA" id="ARBA00004141"/>
    </source>
</evidence>
<dbReference type="KEGG" id="aac:Aaci_0700"/>
<evidence type="ECO:0000256" key="4">
    <source>
        <dbReference type="ARBA" id="ARBA00023136"/>
    </source>
</evidence>
<dbReference type="STRING" id="521098.Aaci_0700"/>
<evidence type="ECO:0000313" key="7">
    <source>
        <dbReference type="Proteomes" id="UP000001917"/>
    </source>
</evidence>
<dbReference type="AlphaFoldDB" id="C8WTK4"/>
<evidence type="ECO:0000313" key="6">
    <source>
        <dbReference type="EMBL" id="ACV57746.1"/>
    </source>
</evidence>
<dbReference type="InterPro" id="IPR004776">
    <property type="entry name" value="Mem_transp_PIN-like"/>
</dbReference>
<dbReference type="HOGENOM" id="CLU_2713390_0_0_9"/>
<keyword evidence="7" id="KW-1185">Reference proteome</keyword>
<dbReference type="EMBL" id="CP001727">
    <property type="protein sequence ID" value="ACV57746.1"/>
    <property type="molecule type" value="Genomic_DNA"/>
</dbReference>
<evidence type="ECO:0008006" key="8">
    <source>
        <dbReference type="Google" id="ProtNLM"/>
    </source>
</evidence>
<protein>
    <recommendedName>
        <fullName evidence="8">Auxin Efflux Carrier</fullName>
    </recommendedName>
</protein>
<evidence type="ECO:0000256" key="5">
    <source>
        <dbReference type="SAM" id="Phobius"/>
    </source>
</evidence>
<reference evidence="7" key="1">
    <citation type="submission" date="2009-09" db="EMBL/GenBank/DDBJ databases">
        <title>The complete chromosome of Alicyclobacillus acidocaldarius subsp. acidocaldarius DSM 446.</title>
        <authorList>
            <consortium name="US DOE Joint Genome Institute (JGI-PGF)"/>
            <person name="Lucas S."/>
            <person name="Copeland A."/>
            <person name="Lapidus A."/>
            <person name="Glavina del Rio T."/>
            <person name="Dalin E."/>
            <person name="Tice H."/>
            <person name="Bruce D."/>
            <person name="Goodwin L."/>
            <person name="Pitluck S."/>
            <person name="Kyrpides N."/>
            <person name="Mavromatis K."/>
            <person name="Ivanova N."/>
            <person name="Ovchinnikova G."/>
            <person name="Chertkov O."/>
            <person name="Sims D."/>
            <person name="Brettin T."/>
            <person name="Detter J.C."/>
            <person name="Han C."/>
            <person name="Larimer F."/>
            <person name="Land M."/>
            <person name="Hauser L."/>
            <person name="Markowitz V."/>
            <person name="Cheng J.-F."/>
            <person name="Hugenholtz P."/>
            <person name="Woyke T."/>
            <person name="Wu D."/>
            <person name="Pukall R."/>
            <person name="Klenk H.-P."/>
            <person name="Eisen J.A."/>
        </authorList>
    </citation>
    <scope>NUCLEOTIDE SEQUENCE [LARGE SCALE GENOMIC DNA]</scope>
    <source>
        <strain evidence="7">ATCC 27009 / DSM 446 / BCRC 14685 / JCM 5260 / KCTC 1825 / NBRC 15652 / NCIMB 11725 / NRRL B-14509 / 104-IA</strain>
    </source>
</reference>
<dbReference type="Proteomes" id="UP000001917">
    <property type="component" value="Chromosome"/>
</dbReference>
<organism evidence="6 7">
    <name type="scientific">Alicyclobacillus acidocaldarius subsp. acidocaldarius (strain ATCC 27009 / DSM 446 / BCRC 14685 / JCM 5260 / KCTC 1825 / NBRC 15652 / NCIMB 11725 / NRRL B-14509 / 104-IA)</name>
    <name type="common">Bacillus acidocaldarius</name>
    <dbReference type="NCBI Taxonomy" id="521098"/>
    <lineage>
        <taxon>Bacteria</taxon>
        <taxon>Bacillati</taxon>
        <taxon>Bacillota</taxon>
        <taxon>Bacilli</taxon>
        <taxon>Bacillales</taxon>
        <taxon>Alicyclobacillaceae</taxon>
        <taxon>Alicyclobacillus</taxon>
    </lineage>
</organism>
<dbReference type="GO" id="GO:0016020">
    <property type="term" value="C:membrane"/>
    <property type="evidence" value="ECO:0007669"/>
    <property type="project" value="UniProtKB-SubCell"/>
</dbReference>
<comment type="subcellular location">
    <subcellularLocation>
        <location evidence="1">Membrane</location>
        <topology evidence="1">Multi-pass membrane protein</topology>
    </subcellularLocation>
</comment>
<keyword evidence="4 5" id="KW-0472">Membrane</keyword>